<feature type="transmembrane region" description="Helical" evidence="7">
    <location>
        <begin position="364"/>
        <end position="390"/>
    </location>
</feature>
<dbReference type="Pfam" id="PF02687">
    <property type="entry name" value="FtsX"/>
    <property type="match status" value="2"/>
</dbReference>
<reference evidence="9 10" key="1">
    <citation type="submission" date="2021-02" db="EMBL/GenBank/DDBJ databases">
        <title>Streptomyces spirodelae sp. nov., isolated from duckweed.</title>
        <authorList>
            <person name="Saimee Y."/>
            <person name="Duangmal K."/>
        </authorList>
    </citation>
    <scope>NUCLEOTIDE SEQUENCE [LARGE SCALE GENOMIC DNA]</scope>
    <source>
        <strain evidence="9 10">DSM 42105</strain>
    </source>
</reference>
<feature type="transmembrane region" description="Helical" evidence="7">
    <location>
        <begin position="322"/>
        <end position="343"/>
    </location>
</feature>
<feature type="transmembrane region" description="Helical" evidence="7">
    <location>
        <begin position="230"/>
        <end position="249"/>
    </location>
</feature>
<evidence type="ECO:0000256" key="1">
    <source>
        <dbReference type="ARBA" id="ARBA00004651"/>
    </source>
</evidence>
<sequence length="453" mass="45497">MTTGLARASVRARPGAFTGVFSVFVLSATVVTASVAMLRTASHIPRGEMRETVSTMGAGFTVVTVYLSIFVIAQVMALTVAARARENAVLRAVGALPWQIRRTVAIEALWVALPALPVGYGLGRVLAYGWRNGMAAHGLLPHGVPLTVGWPPALAAAGVLVVTSQLGGLLAAHRAARARPMDALGDSAGAGRGITVTGVVRGVGAVLALCGGAALTAITAAGPREEVGEHLPLVLLAHLVGVGFAGPAIGRTAARLLAVPVRLVTAPRALGGGAAAELAFAQARAESRRLSSAVTPVALVVAFTLVKLAALASVAEPSWVDLFATVLYAAFAAFAAANTMVLLSAERRREVALLRAVGAGTGQVVRMLVVEAATVTCAGFGCGAAVALAVTLPLGDAAGAPLSSLPPTTWLGTAAGVLALALAATLAPLPGHLRRASGPPAASVARDREMTAS</sequence>
<name>A0ABS3XRA0_9ACTN</name>
<feature type="transmembrane region" description="Helical" evidence="7">
    <location>
        <begin position="410"/>
        <end position="429"/>
    </location>
</feature>
<keyword evidence="2" id="KW-1003">Cell membrane</keyword>
<comment type="subcellular location">
    <subcellularLocation>
        <location evidence="1">Cell membrane</location>
        <topology evidence="1">Multi-pass membrane protein</topology>
    </subcellularLocation>
</comment>
<feature type="transmembrane region" description="Helical" evidence="7">
    <location>
        <begin position="193"/>
        <end position="218"/>
    </location>
</feature>
<feature type="transmembrane region" description="Helical" evidence="7">
    <location>
        <begin position="290"/>
        <end position="310"/>
    </location>
</feature>
<evidence type="ECO:0000259" key="8">
    <source>
        <dbReference type="Pfam" id="PF02687"/>
    </source>
</evidence>
<evidence type="ECO:0000256" key="5">
    <source>
        <dbReference type="ARBA" id="ARBA00023136"/>
    </source>
</evidence>
<proteinExistence type="inferred from homology"/>
<keyword evidence="3 7" id="KW-0812">Transmembrane</keyword>
<dbReference type="EMBL" id="JAFFZM010000002">
    <property type="protein sequence ID" value="MBO8197586.1"/>
    <property type="molecule type" value="Genomic_DNA"/>
</dbReference>
<evidence type="ECO:0000256" key="4">
    <source>
        <dbReference type="ARBA" id="ARBA00022989"/>
    </source>
</evidence>
<gene>
    <name evidence="9" type="ORF">JW613_04560</name>
</gene>
<keyword evidence="5 7" id="KW-0472">Membrane</keyword>
<dbReference type="Proteomes" id="UP000721954">
    <property type="component" value="Unassembled WGS sequence"/>
</dbReference>
<evidence type="ECO:0000313" key="9">
    <source>
        <dbReference type="EMBL" id="MBO8197586.1"/>
    </source>
</evidence>
<feature type="transmembrane region" description="Helical" evidence="7">
    <location>
        <begin position="150"/>
        <end position="172"/>
    </location>
</feature>
<evidence type="ECO:0000313" key="10">
    <source>
        <dbReference type="Proteomes" id="UP000721954"/>
    </source>
</evidence>
<feature type="domain" description="ABC3 transporter permease C-terminal" evidence="8">
    <location>
        <begin position="60"/>
        <end position="178"/>
    </location>
</feature>
<dbReference type="InterPro" id="IPR003838">
    <property type="entry name" value="ABC3_permease_C"/>
</dbReference>
<dbReference type="PANTHER" id="PTHR30572:SF4">
    <property type="entry name" value="ABC TRANSPORTER PERMEASE YTRF"/>
    <property type="match status" value="1"/>
</dbReference>
<comment type="similarity">
    <text evidence="6">Belongs to the ABC-4 integral membrane protein family.</text>
</comment>
<feature type="domain" description="ABC3 transporter permease C-terminal" evidence="8">
    <location>
        <begin position="323"/>
        <end position="428"/>
    </location>
</feature>
<feature type="transmembrane region" description="Helical" evidence="7">
    <location>
        <begin position="108"/>
        <end position="130"/>
    </location>
</feature>
<evidence type="ECO:0000256" key="3">
    <source>
        <dbReference type="ARBA" id="ARBA00022692"/>
    </source>
</evidence>
<keyword evidence="10" id="KW-1185">Reference proteome</keyword>
<dbReference type="InterPro" id="IPR050250">
    <property type="entry name" value="Macrolide_Exporter_MacB"/>
</dbReference>
<protein>
    <submittedName>
        <fullName evidence="9">FtsX-like permease family protein</fullName>
    </submittedName>
</protein>
<feature type="transmembrane region" description="Helical" evidence="7">
    <location>
        <begin position="16"/>
        <end position="38"/>
    </location>
</feature>
<comment type="caution">
    <text evidence="9">The sequence shown here is derived from an EMBL/GenBank/DDBJ whole genome shotgun (WGS) entry which is preliminary data.</text>
</comment>
<evidence type="ECO:0000256" key="6">
    <source>
        <dbReference type="ARBA" id="ARBA00038076"/>
    </source>
</evidence>
<evidence type="ECO:0000256" key="2">
    <source>
        <dbReference type="ARBA" id="ARBA00022475"/>
    </source>
</evidence>
<accession>A0ABS3XRA0</accession>
<dbReference type="PANTHER" id="PTHR30572">
    <property type="entry name" value="MEMBRANE COMPONENT OF TRANSPORTER-RELATED"/>
    <property type="match status" value="1"/>
</dbReference>
<evidence type="ECO:0000256" key="7">
    <source>
        <dbReference type="SAM" id="Phobius"/>
    </source>
</evidence>
<keyword evidence="4 7" id="KW-1133">Transmembrane helix</keyword>
<organism evidence="9 10">
    <name type="scientific">Streptomyces smyrnaeus</name>
    <dbReference type="NCBI Taxonomy" id="1387713"/>
    <lineage>
        <taxon>Bacteria</taxon>
        <taxon>Bacillati</taxon>
        <taxon>Actinomycetota</taxon>
        <taxon>Actinomycetes</taxon>
        <taxon>Kitasatosporales</taxon>
        <taxon>Streptomycetaceae</taxon>
        <taxon>Streptomyces</taxon>
    </lineage>
</organism>
<feature type="transmembrane region" description="Helical" evidence="7">
    <location>
        <begin position="58"/>
        <end position="81"/>
    </location>
</feature>